<evidence type="ECO:0000256" key="1">
    <source>
        <dbReference type="ARBA" id="ARBA00022670"/>
    </source>
</evidence>
<dbReference type="SUPFAM" id="SSF55486">
    <property type="entry name" value="Metalloproteases ('zincins'), catalytic domain"/>
    <property type="match status" value="1"/>
</dbReference>
<dbReference type="EMBL" id="CM010724">
    <property type="protein sequence ID" value="RZC80153.1"/>
    <property type="molecule type" value="Genomic_DNA"/>
</dbReference>
<dbReference type="GO" id="GO:0031012">
    <property type="term" value="C:extracellular matrix"/>
    <property type="evidence" value="ECO:0007669"/>
    <property type="project" value="InterPro"/>
</dbReference>
<dbReference type="GO" id="GO:0030198">
    <property type="term" value="P:extracellular matrix organization"/>
    <property type="evidence" value="ECO:0007669"/>
    <property type="project" value="TreeGrafter"/>
</dbReference>
<dbReference type="InterPro" id="IPR024079">
    <property type="entry name" value="MetalloPept_cat_dom_sf"/>
</dbReference>
<evidence type="ECO:0000313" key="7">
    <source>
        <dbReference type="Proteomes" id="UP000316621"/>
    </source>
</evidence>
<keyword evidence="1" id="KW-0645">Protease</keyword>
<dbReference type="AlphaFoldDB" id="A0A4Y7L3M0"/>
<proteinExistence type="predicted"/>
<protein>
    <recommendedName>
        <fullName evidence="5">Peptidase M10 metallopeptidase domain-containing protein</fullName>
    </recommendedName>
</protein>
<dbReference type="GO" id="GO:0004222">
    <property type="term" value="F:metalloendopeptidase activity"/>
    <property type="evidence" value="ECO:0007669"/>
    <property type="project" value="InterPro"/>
</dbReference>
<sequence>MRMWTPGHSLVLPINSALPSHFDGPGGLLAHSFSPTDGRLHFNAEESWSTNPWKDLMDIETVAVQDIGHLLGLETAQNQKPSCILPSYLDPEKGNYMVMMFKMRMARYGIPDIVNGMTSMRSDKKKHTNGAANCTVSRSTASFKDAQDGQLPNPTLPTTNLAVSSQLLISKL</sequence>
<feature type="domain" description="Peptidase M10 metallopeptidase" evidence="5">
    <location>
        <begin position="20"/>
        <end position="89"/>
    </location>
</feature>
<dbReference type="Gramene" id="RZC80153">
    <property type="protein sequence ID" value="RZC80153"/>
    <property type="gene ID" value="C5167_042725"/>
</dbReference>
<evidence type="ECO:0000256" key="2">
    <source>
        <dbReference type="ARBA" id="ARBA00022723"/>
    </source>
</evidence>
<evidence type="ECO:0000259" key="5">
    <source>
        <dbReference type="Pfam" id="PF00413"/>
    </source>
</evidence>
<dbReference type="PANTHER" id="PTHR10201:SF213">
    <property type="entry name" value="METALLOENDOPROTEINASE 2-MMP-LIKE"/>
    <property type="match status" value="1"/>
</dbReference>
<dbReference type="STRING" id="3469.A0A4Y7L3M0"/>
<dbReference type="InterPro" id="IPR001818">
    <property type="entry name" value="Pept_M10_metallopeptidase"/>
</dbReference>
<evidence type="ECO:0000313" key="6">
    <source>
        <dbReference type="EMBL" id="RZC80153.1"/>
    </source>
</evidence>
<dbReference type="GO" id="GO:0030574">
    <property type="term" value="P:collagen catabolic process"/>
    <property type="evidence" value="ECO:0007669"/>
    <property type="project" value="TreeGrafter"/>
</dbReference>
<dbReference type="GO" id="GO:0008270">
    <property type="term" value="F:zinc ion binding"/>
    <property type="evidence" value="ECO:0007669"/>
    <property type="project" value="InterPro"/>
</dbReference>
<keyword evidence="7" id="KW-1185">Reference proteome</keyword>
<dbReference type="Proteomes" id="UP000316621">
    <property type="component" value="Chromosome 10"/>
</dbReference>
<keyword evidence="3" id="KW-0378">Hydrolase</keyword>
<dbReference type="GO" id="GO:0006508">
    <property type="term" value="P:proteolysis"/>
    <property type="evidence" value="ECO:0007669"/>
    <property type="project" value="UniProtKB-KW"/>
</dbReference>
<reference evidence="6 7" key="1">
    <citation type="journal article" date="2018" name="Science">
        <title>The opium poppy genome and morphinan production.</title>
        <authorList>
            <person name="Guo L."/>
            <person name="Winzer T."/>
            <person name="Yang X."/>
            <person name="Li Y."/>
            <person name="Ning Z."/>
            <person name="He Z."/>
            <person name="Teodor R."/>
            <person name="Lu Y."/>
            <person name="Bowser T.A."/>
            <person name="Graham I.A."/>
            <person name="Ye K."/>
        </authorList>
    </citation>
    <scope>NUCLEOTIDE SEQUENCE [LARGE SCALE GENOMIC DNA]</scope>
    <source>
        <strain evidence="7">cv. HN1</strain>
        <tissue evidence="6">Leaves</tissue>
    </source>
</reference>
<dbReference type="Gene3D" id="3.40.390.10">
    <property type="entry name" value="Collagenase (Catalytic Domain)"/>
    <property type="match status" value="1"/>
</dbReference>
<accession>A0A4Y7L3M0</accession>
<name>A0A4Y7L3M0_PAPSO</name>
<organism evidence="6 7">
    <name type="scientific">Papaver somniferum</name>
    <name type="common">Opium poppy</name>
    <dbReference type="NCBI Taxonomy" id="3469"/>
    <lineage>
        <taxon>Eukaryota</taxon>
        <taxon>Viridiplantae</taxon>
        <taxon>Streptophyta</taxon>
        <taxon>Embryophyta</taxon>
        <taxon>Tracheophyta</taxon>
        <taxon>Spermatophyta</taxon>
        <taxon>Magnoliopsida</taxon>
        <taxon>Ranunculales</taxon>
        <taxon>Papaveraceae</taxon>
        <taxon>Papaveroideae</taxon>
        <taxon>Papaver</taxon>
    </lineage>
</organism>
<keyword evidence="4" id="KW-0862">Zinc</keyword>
<evidence type="ECO:0000256" key="3">
    <source>
        <dbReference type="ARBA" id="ARBA00022801"/>
    </source>
</evidence>
<keyword evidence="2" id="KW-0479">Metal-binding</keyword>
<dbReference type="Pfam" id="PF00413">
    <property type="entry name" value="Peptidase_M10"/>
    <property type="match status" value="1"/>
</dbReference>
<gene>
    <name evidence="6" type="ORF">C5167_042725</name>
</gene>
<evidence type="ECO:0000256" key="4">
    <source>
        <dbReference type="ARBA" id="ARBA00022833"/>
    </source>
</evidence>
<dbReference type="PANTHER" id="PTHR10201">
    <property type="entry name" value="MATRIX METALLOPROTEINASE"/>
    <property type="match status" value="1"/>
</dbReference>